<dbReference type="Pfam" id="PF00295">
    <property type="entry name" value="Glyco_hydro_28"/>
    <property type="match status" value="1"/>
</dbReference>
<dbReference type="GO" id="GO:0005975">
    <property type="term" value="P:carbohydrate metabolic process"/>
    <property type="evidence" value="ECO:0007669"/>
    <property type="project" value="InterPro"/>
</dbReference>
<dbReference type="SUPFAM" id="SSF51126">
    <property type="entry name" value="Pectin lyase-like"/>
    <property type="match status" value="1"/>
</dbReference>
<evidence type="ECO:0000256" key="1">
    <source>
        <dbReference type="ARBA" id="ARBA00008834"/>
    </source>
</evidence>
<feature type="domain" description="Rhamnogalacturonase A/B/Epimerase-like pectate lyase" evidence="5">
    <location>
        <begin position="11"/>
        <end position="64"/>
    </location>
</feature>
<dbReference type="Proteomes" id="UP000184097">
    <property type="component" value="Unassembled WGS sequence"/>
</dbReference>
<organism evidence="6 7">
    <name type="scientific">Butyrivibrio hungatei DSM 14810</name>
    <dbReference type="NCBI Taxonomy" id="1121132"/>
    <lineage>
        <taxon>Bacteria</taxon>
        <taxon>Bacillati</taxon>
        <taxon>Bacillota</taxon>
        <taxon>Clostridia</taxon>
        <taxon>Lachnospirales</taxon>
        <taxon>Lachnospiraceae</taxon>
        <taxon>Butyrivibrio</taxon>
    </lineage>
</organism>
<dbReference type="RefSeq" id="WP_083572577.1">
    <property type="nucleotide sequence ID" value="NZ_FRDH01000003.1"/>
</dbReference>
<dbReference type="InterPro" id="IPR006626">
    <property type="entry name" value="PbH1"/>
</dbReference>
<dbReference type="InterPro" id="IPR024535">
    <property type="entry name" value="RHGA/B-epi-like_pectate_lyase"/>
</dbReference>
<gene>
    <name evidence="6" type="ORF">SAMN02745247_00076</name>
</gene>
<accession>A0A1M7RQD0</accession>
<evidence type="ECO:0000256" key="3">
    <source>
        <dbReference type="ARBA" id="ARBA00023295"/>
    </source>
</evidence>
<dbReference type="InterPro" id="IPR011050">
    <property type="entry name" value="Pectin_lyase_fold/virulence"/>
</dbReference>
<dbReference type="SMART" id="SM00710">
    <property type="entry name" value="PbH1"/>
    <property type="match status" value="4"/>
</dbReference>
<dbReference type="GO" id="GO:0004650">
    <property type="term" value="F:polygalacturonase activity"/>
    <property type="evidence" value="ECO:0007669"/>
    <property type="project" value="InterPro"/>
</dbReference>
<dbReference type="AlphaFoldDB" id="A0A1M7RQD0"/>
<dbReference type="InterPro" id="IPR012334">
    <property type="entry name" value="Pectin_lyas_fold"/>
</dbReference>
<dbReference type="PANTHER" id="PTHR31339">
    <property type="entry name" value="PECTIN LYASE-RELATED"/>
    <property type="match status" value="1"/>
</dbReference>
<evidence type="ECO:0000256" key="2">
    <source>
        <dbReference type="ARBA" id="ARBA00022801"/>
    </source>
</evidence>
<name>A0A1M7RQD0_9FIRM</name>
<evidence type="ECO:0000313" key="7">
    <source>
        <dbReference type="Proteomes" id="UP000184097"/>
    </source>
</evidence>
<keyword evidence="3 4" id="KW-0326">Glycosidase</keyword>
<comment type="similarity">
    <text evidence="1 4">Belongs to the glycosyl hydrolase 28 family.</text>
</comment>
<sequence length="437" mass="48494">MERNYVDIMVYNILDFGAIPDGKSVCTEAIQRAIDECTKTGGRVLVPAGSFLSGTIRLRSDVELHLEQGSCLISSLDEKDIIDYFKDSSHDNGVDGWEDGCFLFALHERNIAITGTGVIDGQGRKVFYDDDPEHAKEGSPLAVIGFRPRMSYLEDVENLLVSDVTFLDSAFWTLHLAGCRKVRIENIVIENNKRGPNTDGIDPDCCQEVIIRGCRIVSGDDSIVIKSTTPMYKRYGDCRDIIVSDCILSSNCSGIKIGTETYGDIHDVTVSSCILKDCIRGVGIWSRDGGEIYNVFLDHIQGNTRNFCDSMVRTTGVCNWWGEGEPIAITATKREGSSKLPGRVHDIQMDHINITCEAPIMLLGETYAPIDNVSITESSFHFTNQSGKTEMIVDERPSERGRYPVKATCKMLRNAQNIEMDAKIVVDDSMKSMLNEP</sequence>
<keyword evidence="2 4" id="KW-0378">Hydrolase</keyword>
<dbReference type="InterPro" id="IPR000743">
    <property type="entry name" value="Glyco_hydro_28"/>
</dbReference>
<reference evidence="6 7" key="1">
    <citation type="submission" date="2016-12" db="EMBL/GenBank/DDBJ databases">
        <authorList>
            <person name="Song W.-J."/>
            <person name="Kurnit D.M."/>
        </authorList>
    </citation>
    <scope>NUCLEOTIDE SEQUENCE [LARGE SCALE GENOMIC DNA]</scope>
    <source>
        <strain evidence="6 7">DSM 14810</strain>
    </source>
</reference>
<dbReference type="Gene3D" id="2.160.20.10">
    <property type="entry name" value="Single-stranded right-handed beta-helix, Pectin lyase-like"/>
    <property type="match status" value="1"/>
</dbReference>
<dbReference type="EMBL" id="FRDH01000003">
    <property type="protein sequence ID" value="SHN48533.1"/>
    <property type="molecule type" value="Genomic_DNA"/>
</dbReference>
<dbReference type="Pfam" id="PF12708">
    <property type="entry name" value="Pect-lyase_RHGA_epim"/>
    <property type="match status" value="1"/>
</dbReference>
<dbReference type="PANTHER" id="PTHR31339:SF9">
    <property type="entry name" value="PLASMIN AND FIBRONECTIN-BINDING PROTEIN A"/>
    <property type="match status" value="1"/>
</dbReference>
<dbReference type="InterPro" id="IPR051801">
    <property type="entry name" value="GH28_Enzymes"/>
</dbReference>
<evidence type="ECO:0000313" key="6">
    <source>
        <dbReference type="EMBL" id="SHN48533.1"/>
    </source>
</evidence>
<evidence type="ECO:0000256" key="4">
    <source>
        <dbReference type="RuleBase" id="RU361169"/>
    </source>
</evidence>
<proteinExistence type="inferred from homology"/>
<protein>
    <submittedName>
        <fullName evidence="6">Polygalacturonase</fullName>
    </submittedName>
</protein>
<evidence type="ECO:0000259" key="5">
    <source>
        <dbReference type="Pfam" id="PF12708"/>
    </source>
</evidence>